<dbReference type="InterPro" id="IPR003790">
    <property type="entry name" value="GHL10"/>
</dbReference>
<evidence type="ECO:0000259" key="2">
    <source>
        <dbReference type="Pfam" id="PF02638"/>
    </source>
</evidence>
<gene>
    <name evidence="3" type="ORF">HJG54_11595</name>
</gene>
<dbReference type="EMBL" id="CP053586">
    <property type="protein sequence ID" value="WNZ26557.1"/>
    <property type="molecule type" value="Genomic_DNA"/>
</dbReference>
<organism evidence="3">
    <name type="scientific">Leptolyngbya sp. NK1-12</name>
    <dbReference type="NCBI Taxonomy" id="2547451"/>
    <lineage>
        <taxon>Bacteria</taxon>
        <taxon>Bacillati</taxon>
        <taxon>Cyanobacteriota</taxon>
        <taxon>Cyanophyceae</taxon>
        <taxon>Leptolyngbyales</taxon>
        <taxon>Leptolyngbyaceae</taxon>
        <taxon>Leptolyngbya group</taxon>
        <taxon>Leptolyngbya</taxon>
    </lineage>
</organism>
<dbReference type="Gene3D" id="3.20.20.80">
    <property type="entry name" value="Glycosidases"/>
    <property type="match status" value="1"/>
</dbReference>
<protein>
    <submittedName>
        <fullName evidence="3">Family 10 glycosylhydrolase</fullName>
    </submittedName>
</protein>
<accession>A0AA96WIA0</accession>
<reference evidence="3" key="1">
    <citation type="submission" date="2020-05" db="EMBL/GenBank/DDBJ databases">
        <authorList>
            <person name="Zhu T."/>
            <person name="Keshari N."/>
            <person name="Lu X."/>
        </authorList>
    </citation>
    <scope>NUCLEOTIDE SEQUENCE</scope>
    <source>
        <strain evidence="3">NK1-12</strain>
    </source>
</reference>
<evidence type="ECO:0000313" key="3">
    <source>
        <dbReference type="EMBL" id="WNZ26557.1"/>
    </source>
</evidence>
<dbReference type="InterPro" id="IPR052177">
    <property type="entry name" value="Divisome_Glycosyl_Hydrolase"/>
</dbReference>
<sequence length="413" mass="46755">MPAQSFLLPARDKASVSAGSTLGIEYAFRVGQHGFVKLKQPIDPVGRFGYFFLPHVQVQLQELRGAWLTNVDSDVLWSRHSIETGLQQLKALGFTTIYPVVWQRGFTLYPSPVAETFTGACVSPDPHFANRDMLAELVDAAKTCGLRVVPWFEYGLAIPANSPLHHRQAHLLTLDQRGEPIRINHMTGQPDVHVWLNPCRVEVQQFMVDLIADVAARYAVDAVQLDDHFCFPVELGYDSFTQELYKTETGRVMPQDMSNSQRLRWLADKLTHLLTQIYSAVKSKSDCRISLSPNPLAFSKANYALDWRNWERQGLIEELVLQVYRDNMTSFISEISKAEVMDAQNHIPTAVGILTGLRTRSVSTGLVEQQLQEVRRRNFAGVSCFFYETLFHEQLSPTPVARSMTDLQRLFVA</sequence>
<name>A0AA96WIA0_9CYAN</name>
<dbReference type="InterPro" id="IPR017853">
    <property type="entry name" value="GH"/>
</dbReference>
<feature type="domain" description="Glycosyl hydrolase-like 10" evidence="2">
    <location>
        <begin position="62"/>
        <end position="368"/>
    </location>
</feature>
<dbReference type="PANTHER" id="PTHR43405:SF1">
    <property type="entry name" value="GLYCOSYL HYDROLASE DIGH"/>
    <property type="match status" value="1"/>
</dbReference>
<dbReference type="PANTHER" id="PTHR43405">
    <property type="entry name" value="GLYCOSYL HYDROLASE DIGH"/>
    <property type="match status" value="1"/>
</dbReference>
<dbReference type="Pfam" id="PF02638">
    <property type="entry name" value="GHL10"/>
    <property type="match status" value="1"/>
</dbReference>
<keyword evidence="1" id="KW-0732">Signal</keyword>
<dbReference type="SUPFAM" id="SSF51445">
    <property type="entry name" value="(Trans)glycosidases"/>
    <property type="match status" value="1"/>
</dbReference>
<proteinExistence type="predicted"/>
<evidence type="ECO:0000256" key="1">
    <source>
        <dbReference type="ARBA" id="ARBA00022729"/>
    </source>
</evidence>
<dbReference type="AlphaFoldDB" id="A0AA96WIA0"/>